<dbReference type="Gene3D" id="3.40.50.300">
    <property type="entry name" value="P-loop containing nucleotide triphosphate hydrolases"/>
    <property type="match status" value="1"/>
</dbReference>
<protein>
    <recommendedName>
        <fullName evidence="1">NrS-1 polymerase-like helicase domain-containing protein</fullName>
    </recommendedName>
</protein>
<dbReference type="Pfam" id="PF19263">
    <property type="entry name" value="DUF5906"/>
    <property type="match status" value="1"/>
</dbReference>
<gene>
    <name evidence="2" type="ORF">B5V02_19535</name>
</gene>
<dbReference type="InterPro" id="IPR027417">
    <property type="entry name" value="P-loop_NTPase"/>
</dbReference>
<organism evidence="2 3">
    <name type="scientific">Mesorhizobium kowhaii</name>
    <dbReference type="NCBI Taxonomy" id="1300272"/>
    <lineage>
        <taxon>Bacteria</taxon>
        <taxon>Pseudomonadati</taxon>
        <taxon>Pseudomonadota</taxon>
        <taxon>Alphaproteobacteria</taxon>
        <taxon>Hyphomicrobiales</taxon>
        <taxon>Phyllobacteriaceae</taxon>
        <taxon>Mesorhizobium</taxon>
    </lineage>
</organism>
<name>A0A2W7E0N6_9HYPH</name>
<evidence type="ECO:0000313" key="3">
    <source>
        <dbReference type="Proteomes" id="UP000248616"/>
    </source>
</evidence>
<keyword evidence="3" id="KW-1185">Reference proteome</keyword>
<evidence type="ECO:0000313" key="2">
    <source>
        <dbReference type="EMBL" id="PZV36896.1"/>
    </source>
</evidence>
<accession>A0A2W7E0N6</accession>
<reference evidence="3" key="1">
    <citation type="submission" date="2017-03" db="EMBL/GenBank/DDBJ databases">
        <authorList>
            <person name="Safronova V.I."/>
            <person name="Sazanova A.L."/>
            <person name="Chirak E.R."/>
        </authorList>
    </citation>
    <scope>NUCLEOTIDE SEQUENCE [LARGE SCALE GENOMIC DNA]</scope>
    <source>
        <strain evidence="3">Ach-343</strain>
    </source>
</reference>
<evidence type="ECO:0000259" key="1">
    <source>
        <dbReference type="Pfam" id="PF19263"/>
    </source>
</evidence>
<dbReference type="Proteomes" id="UP000248616">
    <property type="component" value="Unassembled WGS sequence"/>
</dbReference>
<dbReference type="InterPro" id="IPR045455">
    <property type="entry name" value="NrS-1_pol-like_helicase"/>
</dbReference>
<feature type="domain" description="NrS-1 polymerase-like helicase" evidence="1">
    <location>
        <begin position="4"/>
        <end position="95"/>
    </location>
</feature>
<comment type="caution">
    <text evidence="2">The sequence shown here is derived from an EMBL/GenBank/DDBJ whole genome shotgun (WGS) entry which is preliminary data.</text>
</comment>
<proteinExistence type="predicted"/>
<sequence length="305" mass="34828">MRALIGADYSHIFTNPESLKRNFNAMMLYRLFLGFDEAFTVGDKVADAIFKNLVTGDVFTVEKKFLDAFEARKFFRMIFASNEQWFMNADFGDRRQFLLTCSNTRQKDSKYFMALDDAMGPDGEMWAFFEFLQKMPLSDFDLRAIPQTDTLMAQKINSLRGNNRVLHSLLEAGLLPLGRHGPSMQVDARSFDADLEESWVEAHYVPTQAFMEVLVQSGYDFRMDTRSAGKILAIIGGGGSFAGPYKGHVRHEGGFLSNDQRMHEGKNLTGRWVGPLWLSRHLAEKHYKVRGLDWGASANEWSNWD</sequence>
<dbReference type="EMBL" id="MZXV01000040">
    <property type="protein sequence ID" value="PZV36896.1"/>
    <property type="molecule type" value="Genomic_DNA"/>
</dbReference>
<dbReference type="AlphaFoldDB" id="A0A2W7E0N6"/>